<organism evidence="1 2">
    <name type="scientific">Chondromyces crocatus</name>
    <dbReference type="NCBI Taxonomy" id="52"/>
    <lineage>
        <taxon>Bacteria</taxon>
        <taxon>Pseudomonadati</taxon>
        <taxon>Myxococcota</taxon>
        <taxon>Polyangia</taxon>
        <taxon>Polyangiales</taxon>
        <taxon>Polyangiaceae</taxon>
        <taxon>Chondromyces</taxon>
    </lineage>
</organism>
<gene>
    <name evidence="1" type="ORF">CMC5_055670</name>
</gene>
<sequence length="417" mass="45071">MNDAPWEAYLASSFPAYLLPDATRRELTEGAAAQLLERLGGGPDALGLLRATSLAARHADAIEAFCLRALPEFLPRLPLRSTAGPRAWEGRLPGRPDLAATLRQRLAGHPTRFVTRDRVADLGRPEDTVLAATARRLRALLARLDAADLGAALGLSRASACLDALDQALSAPSLTSIPDERPARAHEDAALAAAHPTYALAARLHRALREAEAARDPGTLAQLVAQGALLPLKASTRFELAVLLRLVEALEAALDARSPGRFHLRRTAVQQGRREIAALEASDGATLRLFYNQACLPPGPHERTVRRYLGFQGRLRPDLVLLVEAPGAAPRAVLIEAKLSRDPTYLAQGFQQAWLYRHEYASWLTGWPKVVLVMPAPVPTEPRHDDDVIAVGWDGWVGESLLHGVLTGIVAPTCNRA</sequence>
<dbReference type="OrthoDB" id="5515602at2"/>
<reference evidence="1 2" key="1">
    <citation type="submission" date="2015-07" db="EMBL/GenBank/DDBJ databases">
        <title>Genome analysis of myxobacterium Chondromyces crocatus Cm c5 reveals a high potential for natural compound synthesis and the genetic basis for the loss of fruiting body formation.</title>
        <authorList>
            <person name="Zaburannyi N."/>
            <person name="Bunk B."/>
            <person name="Maier J."/>
            <person name="Overmann J."/>
            <person name="Mueller R."/>
        </authorList>
    </citation>
    <scope>NUCLEOTIDE SEQUENCE [LARGE SCALE GENOMIC DNA]</scope>
    <source>
        <strain evidence="1 2">Cm c5</strain>
    </source>
</reference>
<proteinExistence type="predicted"/>
<dbReference type="RefSeq" id="WP_050433172.1">
    <property type="nucleotide sequence ID" value="NZ_CP012159.1"/>
</dbReference>
<dbReference type="KEGG" id="ccro:CMC5_055670"/>
<dbReference type="EMBL" id="CP012159">
    <property type="protein sequence ID" value="AKT41367.1"/>
    <property type="molecule type" value="Genomic_DNA"/>
</dbReference>
<protein>
    <submittedName>
        <fullName evidence="1">Uncharacterized protein</fullName>
    </submittedName>
</protein>
<dbReference type="Proteomes" id="UP000067626">
    <property type="component" value="Chromosome"/>
</dbReference>
<evidence type="ECO:0000313" key="2">
    <source>
        <dbReference type="Proteomes" id="UP000067626"/>
    </source>
</evidence>
<keyword evidence="2" id="KW-1185">Reference proteome</keyword>
<accession>A0A0K1EL21</accession>
<name>A0A0K1EL21_CHOCO</name>
<dbReference type="AlphaFoldDB" id="A0A0K1EL21"/>
<evidence type="ECO:0000313" key="1">
    <source>
        <dbReference type="EMBL" id="AKT41367.1"/>
    </source>
</evidence>
<dbReference type="STRING" id="52.CMC5_055670"/>